<gene>
    <name evidence="2" type="ORF">K460DRAFT_380142</name>
</gene>
<dbReference type="EMBL" id="ML976618">
    <property type="protein sequence ID" value="KAF1842240.1"/>
    <property type="molecule type" value="Genomic_DNA"/>
</dbReference>
<dbReference type="AlphaFoldDB" id="A0A9P4L548"/>
<evidence type="ECO:0000256" key="1">
    <source>
        <dbReference type="SAM" id="MobiDB-lite"/>
    </source>
</evidence>
<dbReference type="Proteomes" id="UP000800039">
    <property type="component" value="Unassembled WGS sequence"/>
</dbReference>
<accession>A0A9P4L548</accession>
<protein>
    <submittedName>
        <fullName evidence="2">Uncharacterized protein</fullName>
    </submittedName>
</protein>
<feature type="compositionally biased region" description="Low complexity" evidence="1">
    <location>
        <begin position="69"/>
        <end position="84"/>
    </location>
</feature>
<sequence length="243" mass="26983">MSHTLFTKAPALRTAARRSIPRVAPSSAYHSSSGRKMPSGTAPIRNLLRQTTLRASAIAAQRTSYPASQQFSQQTYIQQQQRPRSPSPPPPYQARNISVLAPQNQWTRFTTPYNTLSSVRTFVSSPKIQFASHSSSTTALSPEAQQSVDEAIEEIHDLYGTAKDEFEIASEETEKNTTYAEDDRAAAREELDRLLAYYAEVTSSSAAGVERVVADEVKRRVGHRVRELEHAVLAMEEAALHHD</sequence>
<feature type="region of interest" description="Disordered" evidence="1">
    <location>
        <begin position="17"/>
        <end position="42"/>
    </location>
</feature>
<dbReference type="RefSeq" id="XP_040784803.1">
    <property type="nucleotide sequence ID" value="XM_040935236.1"/>
</dbReference>
<keyword evidence="3" id="KW-1185">Reference proteome</keyword>
<proteinExistence type="predicted"/>
<evidence type="ECO:0000313" key="3">
    <source>
        <dbReference type="Proteomes" id="UP000800039"/>
    </source>
</evidence>
<comment type="caution">
    <text evidence="2">The sequence shown here is derived from an EMBL/GenBank/DDBJ whole genome shotgun (WGS) entry which is preliminary data.</text>
</comment>
<dbReference type="OrthoDB" id="273230at2759"/>
<dbReference type="GeneID" id="63852487"/>
<evidence type="ECO:0000313" key="2">
    <source>
        <dbReference type="EMBL" id="KAF1842240.1"/>
    </source>
</evidence>
<reference evidence="2" key="1">
    <citation type="submission" date="2020-01" db="EMBL/GenBank/DDBJ databases">
        <authorList>
            <consortium name="DOE Joint Genome Institute"/>
            <person name="Haridas S."/>
            <person name="Albert R."/>
            <person name="Binder M."/>
            <person name="Bloem J."/>
            <person name="Labutti K."/>
            <person name="Salamov A."/>
            <person name="Andreopoulos B."/>
            <person name="Baker S.E."/>
            <person name="Barry K."/>
            <person name="Bills G."/>
            <person name="Bluhm B.H."/>
            <person name="Cannon C."/>
            <person name="Castanera R."/>
            <person name="Culley D.E."/>
            <person name="Daum C."/>
            <person name="Ezra D."/>
            <person name="Gonzalez J.B."/>
            <person name="Henrissat B."/>
            <person name="Kuo A."/>
            <person name="Liang C."/>
            <person name="Lipzen A."/>
            <person name="Lutzoni F."/>
            <person name="Magnuson J."/>
            <person name="Mondo S."/>
            <person name="Nolan M."/>
            <person name="Ohm R."/>
            <person name="Pangilinan J."/>
            <person name="Park H.-J."/>
            <person name="Ramirez L."/>
            <person name="Alfaro M."/>
            <person name="Sun H."/>
            <person name="Tritt A."/>
            <person name="Yoshinaga Y."/>
            <person name="Zwiers L.-H."/>
            <person name="Turgeon B.G."/>
            <person name="Goodwin S.B."/>
            <person name="Spatafora J.W."/>
            <person name="Crous P.W."/>
            <person name="Grigoriev I.V."/>
        </authorList>
    </citation>
    <scope>NUCLEOTIDE SEQUENCE</scope>
    <source>
        <strain evidence="2">CBS 394.84</strain>
    </source>
</reference>
<name>A0A9P4L548_9PLEO</name>
<feature type="region of interest" description="Disordered" evidence="1">
    <location>
        <begin position="59"/>
        <end position="95"/>
    </location>
</feature>
<organism evidence="2 3">
    <name type="scientific">Cucurbitaria berberidis CBS 394.84</name>
    <dbReference type="NCBI Taxonomy" id="1168544"/>
    <lineage>
        <taxon>Eukaryota</taxon>
        <taxon>Fungi</taxon>
        <taxon>Dikarya</taxon>
        <taxon>Ascomycota</taxon>
        <taxon>Pezizomycotina</taxon>
        <taxon>Dothideomycetes</taxon>
        <taxon>Pleosporomycetidae</taxon>
        <taxon>Pleosporales</taxon>
        <taxon>Pleosporineae</taxon>
        <taxon>Cucurbitariaceae</taxon>
        <taxon>Cucurbitaria</taxon>
    </lineage>
</organism>